<organism evidence="2 4">
    <name type="scientific">Aminobacter carboxidus</name>
    <dbReference type="NCBI Taxonomy" id="376165"/>
    <lineage>
        <taxon>Bacteria</taxon>
        <taxon>Pseudomonadati</taxon>
        <taxon>Pseudomonadota</taxon>
        <taxon>Alphaproteobacteria</taxon>
        <taxon>Hyphomicrobiales</taxon>
        <taxon>Phyllobacteriaceae</taxon>
        <taxon>Aminobacter</taxon>
    </lineage>
</organism>
<feature type="chain" id="PRO_5034687542" description="Spore coat protein U domain-containing protein" evidence="1">
    <location>
        <begin position="24"/>
        <end position="157"/>
    </location>
</feature>
<evidence type="ECO:0000313" key="5">
    <source>
        <dbReference type="Proteomes" id="UP000598227"/>
    </source>
</evidence>
<gene>
    <name evidence="2" type="ORF">HNQ96_003445</name>
    <name evidence="3" type="ORF">IHE39_18715</name>
</gene>
<reference evidence="3 5" key="2">
    <citation type="submission" date="2020-09" db="EMBL/GenBank/DDBJ databases">
        <title>Draft Genome Sequence of Aminobacter carboxidus type strain DSM 1086, a soil Gram-negative carboxydobacterium.</title>
        <authorList>
            <person name="Turrini P."/>
            <person name="Tescari M."/>
            <person name="Artuso I."/>
            <person name="Lugli G.A."/>
            <person name="Frangipani E."/>
            <person name="Ventura M."/>
            <person name="Visca P."/>
        </authorList>
    </citation>
    <scope>NUCLEOTIDE SEQUENCE [LARGE SCALE GENOMIC DNA]</scope>
    <source>
        <strain evidence="3 5">DSM 1086</strain>
    </source>
</reference>
<dbReference type="EMBL" id="JACZEP010000006">
    <property type="protein sequence ID" value="MBE1206329.1"/>
    <property type="molecule type" value="Genomic_DNA"/>
</dbReference>
<dbReference type="Proteomes" id="UP000598227">
    <property type="component" value="Unassembled WGS sequence"/>
</dbReference>
<keyword evidence="5" id="KW-1185">Reference proteome</keyword>
<keyword evidence="1" id="KW-0732">Signal</keyword>
<evidence type="ECO:0000313" key="4">
    <source>
        <dbReference type="Proteomes" id="UP000532373"/>
    </source>
</evidence>
<comment type="caution">
    <text evidence="2">The sequence shown here is derived from an EMBL/GenBank/DDBJ whole genome shotgun (WGS) entry which is preliminary data.</text>
</comment>
<evidence type="ECO:0000256" key="1">
    <source>
        <dbReference type="SAM" id="SignalP"/>
    </source>
</evidence>
<evidence type="ECO:0008006" key="6">
    <source>
        <dbReference type="Google" id="ProtNLM"/>
    </source>
</evidence>
<feature type="signal peptide" evidence="1">
    <location>
        <begin position="1"/>
        <end position="23"/>
    </location>
</feature>
<evidence type="ECO:0000313" key="3">
    <source>
        <dbReference type="EMBL" id="MBE1206329.1"/>
    </source>
</evidence>
<reference evidence="2 4" key="1">
    <citation type="submission" date="2020-08" db="EMBL/GenBank/DDBJ databases">
        <title>Genomic Encyclopedia of Type Strains, Phase IV (KMG-IV): sequencing the most valuable type-strain genomes for metagenomic binning, comparative biology and taxonomic classification.</title>
        <authorList>
            <person name="Goeker M."/>
        </authorList>
    </citation>
    <scope>NUCLEOTIDE SEQUENCE [LARGE SCALE GENOMIC DNA]</scope>
    <source>
        <strain evidence="2 4">DSM 17454</strain>
    </source>
</reference>
<proteinExistence type="predicted"/>
<dbReference type="RefSeq" id="WP_184769960.1">
    <property type="nucleotide sequence ID" value="NZ_JACHGI010000006.1"/>
</dbReference>
<accession>A0A8E1WGP5</accession>
<dbReference type="EMBL" id="JACHGI010000006">
    <property type="protein sequence ID" value="MBB6467564.1"/>
    <property type="molecule type" value="Genomic_DNA"/>
</dbReference>
<sequence>MKYCMLTTALAIAAGAMVQPALGATGNVTFNGTVAAICTLVVTNGSGTMTASPGLQSLSSHNAGGSPGTVTITTTGNVALSVGAPTAITVPPADITPITWSPTYSVAGAHTIAETGASSNLSTPGVDTVTVHLAGTKTGSDIFAAGSYSATVTVTCQ</sequence>
<dbReference type="Proteomes" id="UP000532373">
    <property type="component" value="Unassembled WGS sequence"/>
</dbReference>
<evidence type="ECO:0000313" key="2">
    <source>
        <dbReference type="EMBL" id="MBB6467564.1"/>
    </source>
</evidence>
<protein>
    <recommendedName>
        <fullName evidence="6">Spore coat protein U domain-containing protein</fullName>
    </recommendedName>
</protein>
<dbReference type="AlphaFoldDB" id="A0A8E1WGP5"/>
<name>A0A8E1WGP5_9HYPH</name>